<accession>A0A1G6JS05</accession>
<organism evidence="1 2">
    <name type="scientific">Nocardioides lianchengensis</name>
    <dbReference type="NCBI Taxonomy" id="1045774"/>
    <lineage>
        <taxon>Bacteria</taxon>
        <taxon>Bacillati</taxon>
        <taxon>Actinomycetota</taxon>
        <taxon>Actinomycetes</taxon>
        <taxon>Propionibacteriales</taxon>
        <taxon>Nocardioidaceae</taxon>
        <taxon>Nocardioides</taxon>
    </lineage>
</organism>
<evidence type="ECO:0000313" key="1">
    <source>
        <dbReference type="EMBL" id="SDC21530.1"/>
    </source>
</evidence>
<dbReference type="Proteomes" id="UP000199034">
    <property type="component" value="Unassembled WGS sequence"/>
</dbReference>
<evidence type="ECO:0000313" key="2">
    <source>
        <dbReference type="Proteomes" id="UP000199034"/>
    </source>
</evidence>
<proteinExistence type="predicted"/>
<keyword evidence="2" id="KW-1185">Reference proteome</keyword>
<gene>
    <name evidence="1" type="ORF">SAMN05421872_101565</name>
</gene>
<name>A0A1G6JS05_9ACTN</name>
<protein>
    <submittedName>
        <fullName evidence="1">Uncharacterized protein</fullName>
    </submittedName>
</protein>
<reference evidence="1 2" key="1">
    <citation type="submission" date="2016-10" db="EMBL/GenBank/DDBJ databases">
        <authorList>
            <person name="de Groot N.N."/>
        </authorList>
    </citation>
    <scope>NUCLEOTIDE SEQUENCE [LARGE SCALE GENOMIC DNA]</scope>
    <source>
        <strain evidence="1 2">CGMCC 4.6858</strain>
    </source>
</reference>
<dbReference type="STRING" id="1045774.SAMN05421872_101565"/>
<sequence length="63" mass="7095">MIECLFGYAVVVIMRATARPIDDPNEPGTVYDIERPDYDACMAVVRTEVPTGHRLLSIQVDRD</sequence>
<dbReference type="EMBL" id="FMZM01000001">
    <property type="protein sequence ID" value="SDC21530.1"/>
    <property type="molecule type" value="Genomic_DNA"/>
</dbReference>
<dbReference type="AlphaFoldDB" id="A0A1G6JS05"/>